<feature type="domain" description="Large ribosomal subunit protein uL15/eL18" evidence="6">
    <location>
        <begin position="77"/>
        <end position="146"/>
    </location>
</feature>
<gene>
    <name evidence="4" type="primary">rplO</name>
    <name evidence="7" type="ORF">HNQ92_000493</name>
</gene>
<keyword evidence="4" id="KW-0694">RNA-binding</keyword>
<keyword evidence="2 4" id="KW-0689">Ribosomal protein</keyword>
<dbReference type="GO" id="GO:0022625">
    <property type="term" value="C:cytosolic large ribosomal subunit"/>
    <property type="evidence" value="ECO:0007669"/>
    <property type="project" value="TreeGrafter"/>
</dbReference>
<evidence type="ECO:0000313" key="7">
    <source>
        <dbReference type="EMBL" id="MBB5282372.1"/>
    </source>
</evidence>
<dbReference type="HAMAP" id="MF_01341">
    <property type="entry name" value="Ribosomal_uL15"/>
    <property type="match status" value="1"/>
</dbReference>
<dbReference type="AlphaFoldDB" id="A0A840TLD2"/>
<dbReference type="GO" id="GO:0003735">
    <property type="term" value="F:structural constituent of ribosome"/>
    <property type="evidence" value="ECO:0007669"/>
    <property type="project" value="InterPro"/>
</dbReference>
<keyword evidence="8" id="KW-1185">Reference proteome</keyword>
<keyword evidence="3 4" id="KW-0687">Ribonucleoprotein</keyword>
<name>A0A840TLD2_9BACT</name>
<dbReference type="Gene3D" id="3.100.10.10">
    <property type="match status" value="1"/>
</dbReference>
<dbReference type="GO" id="GO:0019843">
    <property type="term" value="F:rRNA binding"/>
    <property type="evidence" value="ECO:0007669"/>
    <property type="project" value="UniProtKB-UniRule"/>
</dbReference>
<dbReference type="RefSeq" id="WP_184170392.1">
    <property type="nucleotide sequence ID" value="NZ_JACHGF010000001.1"/>
</dbReference>
<organism evidence="7 8">
    <name type="scientific">Rhabdobacter roseus</name>
    <dbReference type="NCBI Taxonomy" id="1655419"/>
    <lineage>
        <taxon>Bacteria</taxon>
        <taxon>Pseudomonadati</taxon>
        <taxon>Bacteroidota</taxon>
        <taxon>Cytophagia</taxon>
        <taxon>Cytophagales</taxon>
        <taxon>Cytophagaceae</taxon>
        <taxon>Rhabdobacter</taxon>
    </lineage>
</organism>
<reference evidence="7 8" key="1">
    <citation type="submission" date="2020-08" db="EMBL/GenBank/DDBJ databases">
        <title>Genomic Encyclopedia of Type Strains, Phase IV (KMG-IV): sequencing the most valuable type-strain genomes for metagenomic binning, comparative biology and taxonomic classification.</title>
        <authorList>
            <person name="Goeker M."/>
        </authorList>
    </citation>
    <scope>NUCLEOTIDE SEQUENCE [LARGE SCALE GENOMIC DNA]</scope>
    <source>
        <strain evidence="7 8">DSM 105074</strain>
    </source>
</reference>
<evidence type="ECO:0000256" key="4">
    <source>
        <dbReference type="HAMAP-Rule" id="MF_01341"/>
    </source>
</evidence>
<dbReference type="GO" id="GO:0006412">
    <property type="term" value="P:translation"/>
    <property type="evidence" value="ECO:0007669"/>
    <property type="project" value="UniProtKB-UniRule"/>
</dbReference>
<dbReference type="SUPFAM" id="SSF52080">
    <property type="entry name" value="Ribosomal proteins L15p and L18e"/>
    <property type="match status" value="1"/>
</dbReference>
<protein>
    <recommendedName>
        <fullName evidence="4">Large ribosomal subunit protein uL15</fullName>
    </recommendedName>
</protein>
<dbReference type="PANTHER" id="PTHR12934">
    <property type="entry name" value="50S RIBOSOMAL PROTEIN L15"/>
    <property type="match status" value="1"/>
</dbReference>
<accession>A0A840TLD2</accession>
<dbReference type="Proteomes" id="UP000557307">
    <property type="component" value="Unassembled WGS sequence"/>
</dbReference>
<evidence type="ECO:0000259" key="6">
    <source>
        <dbReference type="Pfam" id="PF00828"/>
    </source>
</evidence>
<feature type="region of interest" description="Disordered" evidence="5">
    <location>
        <begin position="1"/>
        <end position="53"/>
    </location>
</feature>
<dbReference type="InterPro" id="IPR036227">
    <property type="entry name" value="Ribosomal_uL15/eL18_sf"/>
</dbReference>
<dbReference type="Pfam" id="PF00828">
    <property type="entry name" value="Ribosomal_L27A"/>
    <property type="match status" value="1"/>
</dbReference>
<dbReference type="PANTHER" id="PTHR12934:SF11">
    <property type="entry name" value="LARGE RIBOSOMAL SUBUNIT PROTEIN UL15M"/>
    <property type="match status" value="1"/>
</dbReference>
<proteinExistence type="inferred from homology"/>
<feature type="compositionally biased region" description="Gly residues" evidence="5">
    <location>
        <begin position="21"/>
        <end position="31"/>
    </location>
</feature>
<evidence type="ECO:0000256" key="3">
    <source>
        <dbReference type="ARBA" id="ARBA00023274"/>
    </source>
</evidence>
<evidence type="ECO:0000313" key="8">
    <source>
        <dbReference type="Proteomes" id="UP000557307"/>
    </source>
</evidence>
<dbReference type="InterPro" id="IPR005749">
    <property type="entry name" value="Ribosomal_uL15_bac-type"/>
</dbReference>
<comment type="similarity">
    <text evidence="1 4">Belongs to the universal ribosomal protein uL15 family.</text>
</comment>
<evidence type="ECO:0000256" key="5">
    <source>
        <dbReference type="SAM" id="MobiDB-lite"/>
    </source>
</evidence>
<sequence length="148" mass="15633">MNLNSLKPAVGSVRDDKRIGRGTGSGKGGTSTRGHKGAKSRSGYSAKRGFEGGQMPLQRRVPKFGFNNINRVAYKALNLDAIQGLVDKTGVSVVDFELLHTNGLVSKKDLVKILNRGEITSAVEVQAHGFSATAIAAIEKAGGKITKL</sequence>
<dbReference type="InterPro" id="IPR021131">
    <property type="entry name" value="Ribosomal_uL15/eL18"/>
</dbReference>
<dbReference type="InterPro" id="IPR030878">
    <property type="entry name" value="Ribosomal_uL15"/>
</dbReference>
<dbReference type="NCBIfam" id="TIGR01071">
    <property type="entry name" value="rplO_bact"/>
    <property type="match status" value="1"/>
</dbReference>
<keyword evidence="4" id="KW-0699">rRNA-binding</keyword>
<evidence type="ECO:0000256" key="2">
    <source>
        <dbReference type="ARBA" id="ARBA00022980"/>
    </source>
</evidence>
<evidence type="ECO:0000256" key="1">
    <source>
        <dbReference type="ARBA" id="ARBA00007320"/>
    </source>
</evidence>
<comment type="function">
    <text evidence="4">Binds to the 23S rRNA.</text>
</comment>
<comment type="subunit">
    <text evidence="4">Part of the 50S ribosomal subunit.</text>
</comment>
<comment type="caution">
    <text evidence="7">The sequence shown here is derived from an EMBL/GenBank/DDBJ whole genome shotgun (WGS) entry which is preliminary data.</text>
</comment>
<dbReference type="EMBL" id="JACHGF010000001">
    <property type="protein sequence ID" value="MBB5282372.1"/>
    <property type="molecule type" value="Genomic_DNA"/>
</dbReference>